<dbReference type="EMBL" id="SODO01000005">
    <property type="protein sequence ID" value="TDW59458.1"/>
    <property type="molecule type" value="Genomic_DNA"/>
</dbReference>
<dbReference type="InterPro" id="IPR035404">
    <property type="entry name" value="DUF5405"/>
</dbReference>
<dbReference type="Proteomes" id="UP000243640">
    <property type="component" value="Unassembled WGS sequence"/>
</dbReference>
<accession>A0A235CJK6</accession>
<organism evidence="2 4">
    <name type="scientific">Oceanimonas baumannii</name>
    <dbReference type="NCBI Taxonomy" id="129578"/>
    <lineage>
        <taxon>Bacteria</taxon>
        <taxon>Pseudomonadati</taxon>
        <taxon>Pseudomonadota</taxon>
        <taxon>Gammaproteobacteria</taxon>
        <taxon>Aeromonadales</taxon>
        <taxon>Aeromonadaceae</taxon>
        <taxon>Oceanimonas</taxon>
    </lineage>
</organism>
<evidence type="ECO:0000313" key="4">
    <source>
        <dbReference type="Proteomes" id="UP000243640"/>
    </source>
</evidence>
<dbReference type="EMBL" id="NQJF01000006">
    <property type="protein sequence ID" value="OYD24712.1"/>
    <property type="molecule type" value="Genomic_DNA"/>
</dbReference>
<evidence type="ECO:0000313" key="5">
    <source>
        <dbReference type="Proteomes" id="UP000295058"/>
    </source>
</evidence>
<keyword evidence="5" id="KW-1185">Reference proteome</keyword>
<dbReference type="RefSeq" id="WP_094278128.1">
    <property type="nucleotide sequence ID" value="NZ_NQJF01000006.1"/>
</dbReference>
<dbReference type="Proteomes" id="UP000295058">
    <property type="component" value="Unassembled WGS sequence"/>
</dbReference>
<evidence type="ECO:0000259" key="1">
    <source>
        <dbReference type="Pfam" id="PF17399"/>
    </source>
</evidence>
<feature type="domain" description="DUF5405" evidence="1">
    <location>
        <begin position="6"/>
        <end position="89"/>
    </location>
</feature>
<reference evidence="3 5" key="2">
    <citation type="submission" date="2019-03" db="EMBL/GenBank/DDBJ databases">
        <title>Genomic Encyclopedia of Archaeal and Bacterial Type Strains, Phase II (KMG-II): from individual species to whole genera.</title>
        <authorList>
            <person name="Goeker M."/>
        </authorList>
    </citation>
    <scope>NUCLEOTIDE SEQUENCE [LARGE SCALE GENOMIC DNA]</scope>
    <source>
        <strain evidence="3 5">DSM 15594</strain>
    </source>
</reference>
<evidence type="ECO:0000313" key="2">
    <source>
        <dbReference type="EMBL" id="OYD24712.1"/>
    </source>
</evidence>
<comment type="caution">
    <text evidence="2">The sequence shown here is derived from an EMBL/GenBank/DDBJ whole genome shotgun (WGS) entry which is preliminary data.</text>
</comment>
<reference evidence="2 4" key="1">
    <citation type="submission" date="2017-08" db="EMBL/GenBank/DDBJ databases">
        <title>Draft Genome Sequence of the Marine Bacterium Oceanimonas baumannii ATCC 700832.</title>
        <authorList>
            <person name="Mcclelland W.D."/>
            <person name="Brennan M.A."/>
            <person name="Trachtenberg A.M."/>
            <person name="Maclea K.S."/>
        </authorList>
    </citation>
    <scope>NUCLEOTIDE SEQUENCE [LARGE SCALE GENOMIC DNA]</scope>
    <source>
        <strain evidence="2 4">ATCC 700832</strain>
    </source>
</reference>
<proteinExistence type="predicted"/>
<gene>
    <name evidence="2" type="ORF">B6S09_08800</name>
    <name evidence="3" type="ORF">LY04_01709</name>
</gene>
<dbReference type="OrthoDB" id="6497534at2"/>
<sequence length="139" mass="15573">MSINIQINEKYIITSDNLQFILNQVAVKGDNSNQAGETYLKAVGYYHSIDLLVKALMQRELRQSDATTLQQCQQIIADTAAACLQAFKVGMKPLAFVGFDPGEDMSEEERHRIEKALEESQRHLFTAESHLVRMGVAKG</sequence>
<dbReference type="Pfam" id="PF17399">
    <property type="entry name" value="DUF5405"/>
    <property type="match status" value="1"/>
</dbReference>
<evidence type="ECO:0000313" key="3">
    <source>
        <dbReference type="EMBL" id="TDW59458.1"/>
    </source>
</evidence>
<protein>
    <recommendedName>
        <fullName evidence="1">DUF5405 domain-containing protein</fullName>
    </recommendedName>
</protein>
<name>A0A235CJK6_9GAMM</name>
<dbReference type="AlphaFoldDB" id="A0A235CJK6"/>